<dbReference type="GeneID" id="100178933"/>
<evidence type="ECO:0000313" key="8">
    <source>
        <dbReference type="Proteomes" id="UP000008144"/>
    </source>
</evidence>
<dbReference type="KEGG" id="cin:100178933"/>
<dbReference type="SUPFAM" id="SSF160369">
    <property type="entry name" value="Ribosomal protein L10-like"/>
    <property type="match status" value="1"/>
</dbReference>
<evidence type="ECO:0000256" key="2">
    <source>
        <dbReference type="ARBA" id="ARBA00022980"/>
    </source>
</evidence>
<keyword evidence="8" id="KW-1185">Reference proteome</keyword>
<dbReference type="Gene3D" id="3.30.70.1730">
    <property type="match status" value="1"/>
</dbReference>
<keyword evidence="3" id="KW-0687">Ribonucleoprotein</keyword>
<dbReference type="Pfam" id="PF00466">
    <property type="entry name" value="Ribosomal_L10"/>
    <property type="match status" value="1"/>
</dbReference>
<reference evidence="7" key="4">
    <citation type="submission" date="2025-09" db="UniProtKB">
        <authorList>
            <consortium name="Ensembl"/>
        </authorList>
    </citation>
    <scope>IDENTIFICATION</scope>
</reference>
<reference evidence="7" key="2">
    <citation type="journal article" date="2008" name="Genome Biol.">
        <title>Improved genome assembly and evidence-based global gene model set for the chordate Ciona intestinalis: new insight into intron and operon populations.</title>
        <authorList>
            <person name="Satou Y."/>
            <person name="Mineta K."/>
            <person name="Ogasawara M."/>
            <person name="Sasakura Y."/>
            <person name="Shoguchi E."/>
            <person name="Ueno K."/>
            <person name="Yamada L."/>
            <person name="Matsumoto J."/>
            <person name="Wasserscheid J."/>
            <person name="Dewar K."/>
            <person name="Wiley G.B."/>
            <person name="Macmil S.L."/>
            <person name="Roe B.A."/>
            <person name="Zeller R.W."/>
            <person name="Hastings K.E."/>
            <person name="Lemaire P."/>
            <person name="Lindquist E."/>
            <person name="Endo T."/>
            <person name="Hotta K."/>
            <person name="Inaba K."/>
        </authorList>
    </citation>
    <scope>NUCLEOTIDE SEQUENCE [LARGE SCALE GENOMIC DNA]</scope>
    <source>
        <strain evidence="7">wild type</strain>
    </source>
</reference>
<accession>A0A1W2WFC3</accession>
<dbReference type="FunFam" id="3.30.70.1730:FF:000012">
    <property type="entry name" value="Mitochondrial Ribosomal Protein, Large"/>
    <property type="match status" value="1"/>
</dbReference>
<protein>
    <recommendedName>
        <fullName evidence="4">Large ribosomal subunit protein uL10m</fullName>
    </recommendedName>
    <alternativeName>
        <fullName evidence="5">39S ribosomal protein L10, mitochondrial</fullName>
    </alternativeName>
</protein>
<dbReference type="EMBL" id="EAAA01001866">
    <property type="status" value="NOT_ANNOTATED_CDS"/>
    <property type="molecule type" value="Genomic_DNA"/>
</dbReference>
<evidence type="ECO:0000256" key="3">
    <source>
        <dbReference type="ARBA" id="ARBA00023274"/>
    </source>
</evidence>
<accession>F6PHD5</accession>
<dbReference type="GO" id="GO:0006412">
    <property type="term" value="P:translation"/>
    <property type="evidence" value="ECO:0000318"/>
    <property type="project" value="GO_Central"/>
</dbReference>
<sequence length="244" mass="28133">MNSPCLRTALSGIYIRHIGALGSYTNIPKRSRYFWEARPECRERKLLMQITLPRLKQAVDPTQFVQEVEEEKLYGLDVILHKEVQQIFNENELIAVCLYSEMPSDNFYQVRYELQQHGMSMEKYPEHVMEFTLKQTPYENMLELFRGETAVIFGEANVKQMISAVSKNNYLLLLGGLVQGRYMSLKELIKFSNLAGLDSSRAELGFLLNTAVSSTKNMMQKPTNQLVHSLQQYIEQCSNASNEN</sequence>
<dbReference type="InParanoid" id="F6PHD5"/>
<dbReference type="OMA" id="RHRLYKH"/>
<organism evidence="7 8">
    <name type="scientific">Ciona intestinalis</name>
    <name type="common">Transparent sea squirt</name>
    <name type="synonym">Ascidia intestinalis</name>
    <dbReference type="NCBI Taxonomy" id="7719"/>
    <lineage>
        <taxon>Eukaryota</taxon>
        <taxon>Metazoa</taxon>
        <taxon>Chordata</taxon>
        <taxon>Tunicata</taxon>
        <taxon>Ascidiacea</taxon>
        <taxon>Phlebobranchia</taxon>
        <taxon>Cionidae</taxon>
        <taxon>Ciona</taxon>
    </lineage>
</organism>
<dbReference type="Ensembl" id="ENSCINT00000018288.3">
    <property type="protein sequence ID" value="ENSCINP00000018288.3"/>
    <property type="gene ID" value="ENSCING00000009010.3"/>
</dbReference>
<keyword evidence="2" id="KW-0689">Ribosomal protein</keyword>
<evidence type="ECO:0000256" key="4">
    <source>
        <dbReference type="ARBA" id="ARBA00035707"/>
    </source>
</evidence>
<name>F6PHD5_CIOIN</name>
<evidence type="ECO:0000256" key="6">
    <source>
        <dbReference type="ARBA" id="ARBA00038782"/>
    </source>
</evidence>
<reference evidence="7" key="3">
    <citation type="submission" date="2025-08" db="UniProtKB">
        <authorList>
            <consortium name="Ensembl"/>
        </authorList>
    </citation>
    <scope>IDENTIFICATION</scope>
</reference>
<reference evidence="8" key="1">
    <citation type="journal article" date="2002" name="Science">
        <title>The draft genome of Ciona intestinalis: insights into chordate and vertebrate origins.</title>
        <authorList>
            <person name="Dehal P."/>
            <person name="Satou Y."/>
            <person name="Campbell R.K."/>
            <person name="Chapman J."/>
            <person name="Degnan B."/>
            <person name="De Tomaso A."/>
            <person name="Davidson B."/>
            <person name="Di Gregorio A."/>
            <person name="Gelpke M."/>
            <person name="Goodstein D.M."/>
            <person name="Harafuji N."/>
            <person name="Hastings K.E."/>
            <person name="Ho I."/>
            <person name="Hotta K."/>
            <person name="Huang W."/>
            <person name="Kawashima T."/>
            <person name="Lemaire P."/>
            <person name="Martinez D."/>
            <person name="Meinertzhagen I.A."/>
            <person name="Necula S."/>
            <person name="Nonaka M."/>
            <person name="Putnam N."/>
            <person name="Rash S."/>
            <person name="Saiga H."/>
            <person name="Satake M."/>
            <person name="Terry A."/>
            <person name="Yamada L."/>
            <person name="Wang H.G."/>
            <person name="Awazu S."/>
            <person name="Azumi K."/>
            <person name="Boore J."/>
            <person name="Branno M."/>
            <person name="Chin-Bow S."/>
            <person name="DeSantis R."/>
            <person name="Doyle S."/>
            <person name="Francino P."/>
            <person name="Keys D.N."/>
            <person name="Haga S."/>
            <person name="Hayashi H."/>
            <person name="Hino K."/>
            <person name="Imai K.S."/>
            <person name="Inaba K."/>
            <person name="Kano S."/>
            <person name="Kobayashi K."/>
            <person name="Kobayashi M."/>
            <person name="Lee B.I."/>
            <person name="Makabe K.W."/>
            <person name="Manohar C."/>
            <person name="Matassi G."/>
            <person name="Medina M."/>
            <person name="Mochizuki Y."/>
            <person name="Mount S."/>
            <person name="Morishita T."/>
            <person name="Miura S."/>
            <person name="Nakayama A."/>
            <person name="Nishizaka S."/>
            <person name="Nomoto H."/>
            <person name="Ohta F."/>
            <person name="Oishi K."/>
            <person name="Rigoutsos I."/>
            <person name="Sano M."/>
            <person name="Sasaki A."/>
            <person name="Sasakura Y."/>
            <person name="Shoguchi E."/>
            <person name="Shin-i T."/>
            <person name="Spagnuolo A."/>
            <person name="Stainier D."/>
            <person name="Suzuki M.M."/>
            <person name="Tassy O."/>
            <person name="Takatori N."/>
            <person name="Tokuoka M."/>
            <person name="Yagi K."/>
            <person name="Yoshizaki F."/>
            <person name="Wada S."/>
            <person name="Zhang C."/>
            <person name="Hyatt P.D."/>
            <person name="Larimer F."/>
            <person name="Detter C."/>
            <person name="Doggett N."/>
            <person name="Glavina T."/>
            <person name="Hawkins T."/>
            <person name="Richardson P."/>
            <person name="Lucas S."/>
            <person name="Kohara Y."/>
            <person name="Levine M."/>
            <person name="Satoh N."/>
            <person name="Rokhsar D.S."/>
        </authorList>
    </citation>
    <scope>NUCLEOTIDE SEQUENCE [LARGE SCALE GENOMIC DNA]</scope>
</reference>
<proteinExistence type="inferred from homology"/>
<evidence type="ECO:0000313" key="7">
    <source>
        <dbReference type="Ensembl" id="ENSCINP00000018288.3"/>
    </source>
</evidence>
<dbReference type="STRING" id="7719.ENSCINP00000018288"/>
<dbReference type="GO" id="GO:0005762">
    <property type="term" value="C:mitochondrial large ribosomal subunit"/>
    <property type="evidence" value="ECO:0000318"/>
    <property type="project" value="GO_Central"/>
</dbReference>
<dbReference type="InterPro" id="IPR043141">
    <property type="entry name" value="Ribosomal_uL10-like_sf"/>
</dbReference>
<dbReference type="GeneTree" id="ENSGT00390000000603"/>
<comment type="similarity">
    <text evidence="1">Belongs to the universal ribosomal protein uL10 family.</text>
</comment>
<dbReference type="AlphaFoldDB" id="F6PHD5"/>
<comment type="subunit">
    <text evidence="6">Component of the mitochondrial ribosome large subunit (39S) which comprises a 16S rRNA and about 50 distinct proteins.</text>
</comment>
<dbReference type="RefSeq" id="XP_002130196.1">
    <property type="nucleotide sequence ID" value="XM_002130160.5"/>
</dbReference>
<dbReference type="Proteomes" id="UP000008144">
    <property type="component" value="Chromosome 4"/>
</dbReference>
<dbReference type="PANTHER" id="PTHR11560">
    <property type="entry name" value="39S RIBOSOMAL PROTEIN L10, MITOCHONDRIAL"/>
    <property type="match status" value="1"/>
</dbReference>
<dbReference type="FunCoup" id="F6PHD5">
    <property type="interactions" value="192"/>
</dbReference>
<dbReference type="InterPro" id="IPR047865">
    <property type="entry name" value="Ribosomal_uL10_bac_type"/>
</dbReference>
<dbReference type="InterPro" id="IPR001790">
    <property type="entry name" value="Ribosomal_uL10"/>
</dbReference>
<gene>
    <name evidence="7" type="primary">LOC100178933</name>
</gene>
<evidence type="ECO:0000256" key="5">
    <source>
        <dbReference type="ARBA" id="ARBA00035716"/>
    </source>
</evidence>
<dbReference type="HOGENOM" id="CLU_099473_0_0_1"/>
<dbReference type="OrthoDB" id="360689at2759"/>
<evidence type="ECO:0000256" key="1">
    <source>
        <dbReference type="ARBA" id="ARBA00008889"/>
    </source>
</evidence>
<dbReference type="GO" id="GO:0003735">
    <property type="term" value="F:structural constituent of ribosome"/>
    <property type="evidence" value="ECO:0000318"/>
    <property type="project" value="GO_Central"/>
</dbReference>